<keyword evidence="2" id="KW-0378">Hydrolase</keyword>
<evidence type="ECO:0000256" key="4">
    <source>
        <dbReference type="PIRSR" id="PIRSR001227-1"/>
    </source>
</evidence>
<keyword evidence="5" id="KW-0479">Metal-binding</keyword>
<evidence type="ECO:0000256" key="6">
    <source>
        <dbReference type="SAM" id="Phobius"/>
    </source>
</evidence>
<keyword evidence="5" id="KW-0106">Calcium</keyword>
<keyword evidence="6" id="KW-0812">Transmembrane</keyword>
<dbReference type="Gene3D" id="1.10.439.10">
    <property type="entry name" value="Penicillin Amidohydrolase, domain 1"/>
    <property type="match status" value="1"/>
</dbReference>
<dbReference type="Gene3D" id="3.60.20.10">
    <property type="entry name" value="Glutamine Phosphoribosylpyrophosphate, subunit 1, domain 1"/>
    <property type="match status" value="1"/>
</dbReference>
<dbReference type="Proteomes" id="UP000280935">
    <property type="component" value="Unassembled WGS sequence"/>
</dbReference>
<feature type="binding site" evidence="5">
    <location>
        <position position="214"/>
    </location>
    <ligand>
        <name>Ca(2+)</name>
        <dbReference type="ChEBI" id="CHEBI:29108"/>
    </ligand>
</feature>
<dbReference type="CDD" id="cd03747">
    <property type="entry name" value="Ntn_PGA_like"/>
    <property type="match status" value="1"/>
</dbReference>
<dbReference type="Pfam" id="PF01804">
    <property type="entry name" value="Penicil_amidase"/>
    <property type="match status" value="1"/>
</dbReference>
<dbReference type="Gene3D" id="1.10.1400.10">
    <property type="match status" value="1"/>
</dbReference>
<feature type="active site" description="Nucleophile" evidence="4">
    <location>
        <position position="321"/>
    </location>
</feature>
<dbReference type="GO" id="GO:0016811">
    <property type="term" value="F:hydrolase activity, acting on carbon-nitrogen (but not peptide) bonds, in linear amides"/>
    <property type="evidence" value="ECO:0007669"/>
    <property type="project" value="InterPro"/>
</dbReference>
<feature type="transmembrane region" description="Helical" evidence="6">
    <location>
        <begin position="24"/>
        <end position="47"/>
    </location>
</feature>
<comment type="caution">
    <text evidence="7">The sequence shown here is derived from an EMBL/GenBank/DDBJ whole genome shotgun (WGS) entry which is preliminary data.</text>
</comment>
<evidence type="ECO:0000256" key="2">
    <source>
        <dbReference type="ARBA" id="ARBA00022801"/>
    </source>
</evidence>
<dbReference type="GO" id="GO:0046872">
    <property type="term" value="F:metal ion binding"/>
    <property type="evidence" value="ECO:0007669"/>
    <property type="project" value="UniProtKB-KW"/>
</dbReference>
<dbReference type="Gene3D" id="2.30.120.10">
    <property type="match status" value="1"/>
</dbReference>
<keyword evidence="6" id="KW-0472">Membrane</keyword>
<dbReference type="PANTHER" id="PTHR34218">
    <property type="entry name" value="PEPTIDASE S45 PENICILLIN AMIDASE"/>
    <property type="match status" value="1"/>
</dbReference>
<dbReference type="PIRSF" id="PIRSF001227">
    <property type="entry name" value="Pen_acylase"/>
    <property type="match status" value="1"/>
</dbReference>
<sequence length="899" mass="96238">MCRPGGVRSVEGSKGEPMSGPRKWLLRIGIAVIALVLIAAAGLVVIARAPLPKYDGELQLAGLNGEVTIRRDELGVPHIHASTDRDLMFAQGFVHAQDRFFQMDLRRHITAGRLSELVGEGGKESDIAVRTMGFRRVAEQDWEQLSDETRGLYEAYAAGVNAHIRDKAPWQIANEYTVLGLTVPFGGIEPWTPVDSLAWLKAMSNSLSASHGTEAGNMALLKQLGSPGAVEELFPVADEAASRPIVLADGVSNLRPRGDYPIADPLPLPEVAATEVDCPPEVAAEVASGATPNSFTDAVQAAQATVKKVAGSLGEGHGIGSNSFVIGGQHTASGKPILGNDPHLDIDHPSVWSQVGLHCTGDGAGCTFDVEGFSFAGMPGVLIGRNPDLAWAFTNLGGDVSDLVVERNVGENAYLRDGKCLAYTTRTETIQVAGGEPVELTVKESVHGPVISDLLNPDANFAGFPNLPGDFSVALQWVALIPSRTAEAIFDLNRASDAAGVAAAAAKFSDPAQNILFATTAGDIGYQAPGLHPIRPIQAEADQNHGLHGADALGADGRWPRPGWDSSYDWQGFYAPEDMPAVLNPPDGIIVPANQPVTPKDSGPFLDGWYFHGYRSQAMYDELVRMAEAGPISEEQAWQVMLLDRFPGAETLGKAFTSVKLADPRLREQQEVLRGWLDDGAHMAVEEPGAAIMAALFAHLADQVLGDELREYTFSSPNTLEWLVSNPGHRLWDDQSTPGVEDADAILRRTWAAADADLTAQLGTDHSAWSWGKVHVETPTHQVLGGEGVPGPVRWYFNRGSQPVGGTGDAPNASWFNPQVKDGRVDYEVISGGSMRMTVDLADLDAAHWSTSSGVSGHPLSKHYDDQFATWAAGGRHPWPFTREAIEATTKHRLVLRPA</sequence>
<dbReference type="OrthoDB" id="5240333at2"/>
<gene>
    <name evidence="7" type="ORF">EII35_14165</name>
</gene>
<evidence type="ECO:0000256" key="1">
    <source>
        <dbReference type="ARBA" id="ARBA00006586"/>
    </source>
</evidence>
<proteinExistence type="inferred from homology"/>
<evidence type="ECO:0000256" key="3">
    <source>
        <dbReference type="ARBA" id="ARBA00023145"/>
    </source>
</evidence>
<comment type="similarity">
    <text evidence="1">Belongs to the peptidase S45 family.</text>
</comment>
<dbReference type="GO" id="GO:0017000">
    <property type="term" value="P:antibiotic biosynthetic process"/>
    <property type="evidence" value="ECO:0007669"/>
    <property type="project" value="InterPro"/>
</dbReference>
<dbReference type="InterPro" id="IPR023343">
    <property type="entry name" value="Penicillin_amidase_dom1"/>
</dbReference>
<dbReference type="PANTHER" id="PTHR34218:SF4">
    <property type="entry name" value="ACYL-HOMOSERINE LACTONE ACYLASE QUIP"/>
    <property type="match status" value="1"/>
</dbReference>
<name>A0A3P1WQB2_9ACTN</name>
<reference evidence="7 8" key="1">
    <citation type="submission" date="2018-11" db="EMBL/GenBank/DDBJ databases">
        <title>Genomes From Bacteria Associated with the Canine Oral Cavity: a Test Case for Automated Genome-Based Taxonomic Assignment.</title>
        <authorList>
            <person name="Coil D.A."/>
            <person name="Jospin G."/>
            <person name="Darling A.E."/>
            <person name="Wallis C."/>
            <person name="Davis I.J."/>
            <person name="Harris S."/>
            <person name="Eisen J.A."/>
            <person name="Holcombe L.J."/>
            <person name="O'Flynn C."/>
        </authorList>
    </citation>
    <scope>NUCLEOTIDE SEQUENCE [LARGE SCALE GENOMIC DNA]</scope>
    <source>
        <strain evidence="7 8">OH2822_COT-296</strain>
    </source>
</reference>
<dbReference type="InterPro" id="IPR043147">
    <property type="entry name" value="Penicillin_amidase_A-knob"/>
</dbReference>
<dbReference type="EMBL" id="RQYT01000052">
    <property type="protein sequence ID" value="RRD48136.1"/>
    <property type="molecule type" value="Genomic_DNA"/>
</dbReference>
<protein>
    <submittedName>
        <fullName evidence="7">Penicillin acylase family protein</fullName>
    </submittedName>
</protein>
<evidence type="ECO:0000313" key="8">
    <source>
        <dbReference type="Proteomes" id="UP000280935"/>
    </source>
</evidence>
<organism evidence="7 8">
    <name type="scientific">Arachnia propionica</name>
    <dbReference type="NCBI Taxonomy" id="1750"/>
    <lineage>
        <taxon>Bacteria</taxon>
        <taxon>Bacillati</taxon>
        <taxon>Actinomycetota</taxon>
        <taxon>Actinomycetes</taxon>
        <taxon>Propionibacteriales</taxon>
        <taxon>Propionibacteriaceae</taxon>
        <taxon>Arachnia</taxon>
    </lineage>
</organism>
<accession>A0A3P1WQB2</accession>
<dbReference type="InterPro" id="IPR002692">
    <property type="entry name" value="S45"/>
</dbReference>
<dbReference type="AlphaFoldDB" id="A0A3P1WQB2"/>
<feature type="binding site" evidence="5">
    <location>
        <position position="402"/>
    </location>
    <ligand>
        <name>Ca(2+)</name>
        <dbReference type="ChEBI" id="CHEBI:29108"/>
    </ligand>
</feature>
<feature type="binding site" evidence="5">
    <location>
        <position position="399"/>
    </location>
    <ligand>
        <name>Ca(2+)</name>
        <dbReference type="ChEBI" id="CHEBI:29108"/>
    </ligand>
</feature>
<evidence type="ECO:0000256" key="5">
    <source>
        <dbReference type="PIRSR" id="PIRSR001227-2"/>
    </source>
</evidence>
<evidence type="ECO:0000313" key="7">
    <source>
        <dbReference type="EMBL" id="RRD48136.1"/>
    </source>
</evidence>
<dbReference type="InterPro" id="IPR043146">
    <property type="entry name" value="Penicillin_amidase_N_B-knob"/>
</dbReference>
<keyword evidence="6" id="KW-1133">Transmembrane helix</keyword>
<dbReference type="InterPro" id="IPR014395">
    <property type="entry name" value="Pen/GL7ACA/AHL_acylase"/>
</dbReference>
<dbReference type="InterPro" id="IPR029055">
    <property type="entry name" value="Ntn_hydrolases_N"/>
</dbReference>
<keyword evidence="3" id="KW-0865">Zymogen</keyword>
<dbReference type="SUPFAM" id="SSF56235">
    <property type="entry name" value="N-terminal nucleophile aminohydrolases (Ntn hydrolases)"/>
    <property type="match status" value="1"/>
</dbReference>
<comment type="cofactor">
    <cofactor evidence="5">
        <name>Ca(2+)</name>
        <dbReference type="ChEBI" id="CHEBI:29108"/>
    </cofactor>
    <text evidence="5">Binds 1 Ca(2+) ion per dimer.</text>
</comment>